<reference evidence="1 2" key="1">
    <citation type="journal article" date="2024" name="G3 (Bethesda)">
        <title>Genome assembly of Hibiscus sabdariffa L. provides insights into metabolisms of medicinal natural products.</title>
        <authorList>
            <person name="Kim T."/>
        </authorList>
    </citation>
    <scope>NUCLEOTIDE SEQUENCE [LARGE SCALE GENOMIC DNA]</scope>
    <source>
        <strain evidence="1">TK-2024</strain>
        <tissue evidence="1">Old leaves</tissue>
    </source>
</reference>
<dbReference type="EMBL" id="JBBPBN010000185">
    <property type="protein sequence ID" value="KAK8973434.1"/>
    <property type="molecule type" value="Genomic_DNA"/>
</dbReference>
<comment type="caution">
    <text evidence="1">The sequence shown here is derived from an EMBL/GenBank/DDBJ whole genome shotgun (WGS) entry which is preliminary data.</text>
</comment>
<protein>
    <submittedName>
        <fullName evidence="1">Uncharacterized protein</fullName>
    </submittedName>
</protein>
<evidence type="ECO:0000313" key="1">
    <source>
        <dbReference type="EMBL" id="KAK8973434.1"/>
    </source>
</evidence>
<sequence>MQRRKQYREMMMIPLIVGVDMDSDGDDKDGNEAEVDNCVDENRSPTGLHVPELNHLALTWYLKQQSGAQQNKQQCRYYYWTPICH</sequence>
<gene>
    <name evidence="1" type="ORF">V6N11_064678</name>
</gene>
<organism evidence="1 2">
    <name type="scientific">Hibiscus sabdariffa</name>
    <name type="common">roselle</name>
    <dbReference type="NCBI Taxonomy" id="183260"/>
    <lineage>
        <taxon>Eukaryota</taxon>
        <taxon>Viridiplantae</taxon>
        <taxon>Streptophyta</taxon>
        <taxon>Embryophyta</taxon>
        <taxon>Tracheophyta</taxon>
        <taxon>Spermatophyta</taxon>
        <taxon>Magnoliopsida</taxon>
        <taxon>eudicotyledons</taxon>
        <taxon>Gunneridae</taxon>
        <taxon>Pentapetalae</taxon>
        <taxon>rosids</taxon>
        <taxon>malvids</taxon>
        <taxon>Malvales</taxon>
        <taxon>Malvaceae</taxon>
        <taxon>Malvoideae</taxon>
        <taxon>Hibiscus</taxon>
    </lineage>
</organism>
<keyword evidence="2" id="KW-1185">Reference proteome</keyword>
<proteinExistence type="predicted"/>
<evidence type="ECO:0000313" key="2">
    <source>
        <dbReference type="Proteomes" id="UP001396334"/>
    </source>
</evidence>
<dbReference type="Proteomes" id="UP001396334">
    <property type="component" value="Unassembled WGS sequence"/>
</dbReference>
<accession>A0ABR2NB88</accession>
<name>A0ABR2NB88_9ROSI</name>